<keyword evidence="6 10" id="KW-0812">Transmembrane</keyword>
<dbReference type="Proteomes" id="UP001595816">
    <property type="component" value="Unassembled WGS sequence"/>
</dbReference>
<gene>
    <name evidence="11" type="ORF">ACFOZ4_06075</name>
</gene>
<sequence length="256" mass="27652">MMAQLFEGVRIFGRGLRIYGRNPGLVVLGIIPALITLLLFAFLFGLLLYFVDDLSATVTWFADDWSTGWRTATRIAAGVGLVGVAMLLWVVSFTAITLLIGDPFYEKIAEQVEVSLGGVPDEVDRTFWQELSRGLRDSLRLMLISTLFGIPLFLAGFIPIVGQTVIPVIGALVGGWFLAVELVGVAFSRRGLTFRDRVAKLRGHRWIAVGFGACVFLCFLIPLGAVFVMPAAVAGGTILARQVLGAETPVPAVPQA</sequence>
<evidence type="ECO:0000313" key="11">
    <source>
        <dbReference type="EMBL" id="MFC4130170.1"/>
    </source>
</evidence>
<keyword evidence="8" id="KW-0764">Sulfate transport</keyword>
<evidence type="ECO:0000256" key="6">
    <source>
        <dbReference type="ARBA" id="ARBA00022692"/>
    </source>
</evidence>
<keyword evidence="9 10" id="KW-0472">Membrane</keyword>
<feature type="transmembrane region" description="Helical" evidence="10">
    <location>
        <begin position="75"/>
        <end position="100"/>
    </location>
</feature>
<dbReference type="Pfam" id="PF07264">
    <property type="entry name" value="EI24"/>
    <property type="match status" value="1"/>
</dbReference>
<protein>
    <submittedName>
        <fullName evidence="11">EI24 domain-containing protein</fullName>
    </submittedName>
</protein>
<feature type="transmembrane region" description="Helical" evidence="10">
    <location>
        <begin position="207"/>
        <end position="229"/>
    </location>
</feature>
<proteinExistence type="predicted"/>
<evidence type="ECO:0000256" key="10">
    <source>
        <dbReference type="SAM" id="Phobius"/>
    </source>
</evidence>
<evidence type="ECO:0000256" key="8">
    <source>
        <dbReference type="ARBA" id="ARBA00023032"/>
    </source>
</evidence>
<evidence type="ECO:0000256" key="2">
    <source>
        <dbReference type="ARBA" id="ARBA00022448"/>
    </source>
</evidence>
<organism evidence="11 12">
    <name type="scientific">Hamadaea flava</name>
    <dbReference type="NCBI Taxonomy" id="1742688"/>
    <lineage>
        <taxon>Bacteria</taxon>
        <taxon>Bacillati</taxon>
        <taxon>Actinomycetota</taxon>
        <taxon>Actinomycetes</taxon>
        <taxon>Micromonosporales</taxon>
        <taxon>Micromonosporaceae</taxon>
        <taxon>Hamadaea</taxon>
    </lineage>
</organism>
<dbReference type="PANTHER" id="PTHR37468:SF1">
    <property type="entry name" value="SULFATE TRANSPORTER CYSZ"/>
    <property type="match status" value="1"/>
</dbReference>
<keyword evidence="4" id="KW-0997">Cell inner membrane</keyword>
<comment type="caution">
    <text evidence="11">The sequence shown here is derived from an EMBL/GenBank/DDBJ whole genome shotgun (WGS) entry which is preliminary data.</text>
</comment>
<dbReference type="InterPro" id="IPR050480">
    <property type="entry name" value="CysZ-like"/>
</dbReference>
<keyword evidence="3" id="KW-1003">Cell membrane</keyword>
<keyword evidence="2" id="KW-0813">Transport</keyword>
<accession>A0ABV8LGW4</accession>
<name>A0ABV8LGW4_9ACTN</name>
<evidence type="ECO:0000256" key="7">
    <source>
        <dbReference type="ARBA" id="ARBA00022989"/>
    </source>
</evidence>
<evidence type="ECO:0000313" key="12">
    <source>
        <dbReference type="Proteomes" id="UP001595816"/>
    </source>
</evidence>
<dbReference type="RefSeq" id="WP_253758399.1">
    <property type="nucleotide sequence ID" value="NZ_JAMZDZ010000001.1"/>
</dbReference>
<dbReference type="PANTHER" id="PTHR37468">
    <property type="entry name" value="SULFATE TRANSPORTER CYSZ"/>
    <property type="match status" value="1"/>
</dbReference>
<feature type="transmembrane region" description="Helical" evidence="10">
    <location>
        <begin position="168"/>
        <end position="187"/>
    </location>
</feature>
<keyword evidence="5" id="KW-0028">Amino-acid biosynthesis</keyword>
<evidence type="ECO:0000256" key="3">
    <source>
        <dbReference type="ARBA" id="ARBA00022475"/>
    </source>
</evidence>
<feature type="transmembrane region" description="Helical" evidence="10">
    <location>
        <begin position="141"/>
        <end position="162"/>
    </location>
</feature>
<evidence type="ECO:0000256" key="1">
    <source>
        <dbReference type="ARBA" id="ARBA00004141"/>
    </source>
</evidence>
<keyword evidence="12" id="KW-1185">Reference proteome</keyword>
<evidence type="ECO:0000256" key="5">
    <source>
        <dbReference type="ARBA" id="ARBA00022605"/>
    </source>
</evidence>
<keyword evidence="7 10" id="KW-1133">Transmembrane helix</keyword>
<evidence type="ECO:0000256" key="9">
    <source>
        <dbReference type="ARBA" id="ARBA00023136"/>
    </source>
</evidence>
<feature type="transmembrane region" description="Helical" evidence="10">
    <location>
        <begin position="24"/>
        <end position="51"/>
    </location>
</feature>
<dbReference type="InterPro" id="IPR059112">
    <property type="entry name" value="CysZ/EI24"/>
</dbReference>
<comment type="subcellular location">
    <subcellularLocation>
        <location evidence="1">Membrane</location>
        <topology evidence="1">Multi-pass membrane protein</topology>
    </subcellularLocation>
</comment>
<dbReference type="EMBL" id="JBHSAY010000005">
    <property type="protein sequence ID" value="MFC4130170.1"/>
    <property type="molecule type" value="Genomic_DNA"/>
</dbReference>
<reference evidence="12" key="1">
    <citation type="journal article" date="2019" name="Int. J. Syst. Evol. Microbiol.">
        <title>The Global Catalogue of Microorganisms (GCM) 10K type strain sequencing project: providing services to taxonomists for standard genome sequencing and annotation.</title>
        <authorList>
            <consortium name="The Broad Institute Genomics Platform"/>
            <consortium name="The Broad Institute Genome Sequencing Center for Infectious Disease"/>
            <person name="Wu L."/>
            <person name="Ma J."/>
        </authorList>
    </citation>
    <scope>NUCLEOTIDE SEQUENCE [LARGE SCALE GENOMIC DNA]</scope>
    <source>
        <strain evidence="12">CGMCC 4.7289</strain>
    </source>
</reference>
<evidence type="ECO:0000256" key="4">
    <source>
        <dbReference type="ARBA" id="ARBA00022519"/>
    </source>
</evidence>